<reference evidence="2" key="1">
    <citation type="journal article" date="2019" name="bioRxiv">
        <title>The Genome of the Zebra Mussel, Dreissena polymorpha: A Resource for Invasive Species Research.</title>
        <authorList>
            <person name="McCartney M.A."/>
            <person name="Auch B."/>
            <person name="Kono T."/>
            <person name="Mallez S."/>
            <person name="Zhang Y."/>
            <person name="Obille A."/>
            <person name="Becker A."/>
            <person name="Abrahante J.E."/>
            <person name="Garbe J."/>
            <person name="Badalamenti J.P."/>
            <person name="Herman A."/>
            <person name="Mangelson H."/>
            <person name="Liachko I."/>
            <person name="Sullivan S."/>
            <person name="Sone E.D."/>
            <person name="Koren S."/>
            <person name="Silverstein K.A.T."/>
            <person name="Beckman K.B."/>
            <person name="Gohl D.M."/>
        </authorList>
    </citation>
    <scope>NUCLEOTIDE SEQUENCE</scope>
    <source>
        <strain evidence="2">Duluth1</strain>
        <tissue evidence="2">Whole animal</tissue>
    </source>
</reference>
<name>A0A9D4KRU8_DREPO</name>
<accession>A0A9D4KRU8</accession>
<comment type="caution">
    <text evidence="2">The sequence shown here is derived from an EMBL/GenBank/DDBJ whole genome shotgun (WGS) entry which is preliminary data.</text>
</comment>
<evidence type="ECO:0000313" key="2">
    <source>
        <dbReference type="EMBL" id="KAH3844645.1"/>
    </source>
</evidence>
<gene>
    <name evidence="2" type="ORF">DPMN_086904</name>
</gene>
<dbReference type="AlphaFoldDB" id="A0A9D4KRU8"/>
<protein>
    <submittedName>
        <fullName evidence="2">Uncharacterized protein</fullName>
    </submittedName>
</protein>
<reference evidence="2" key="2">
    <citation type="submission" date="2020-11" db="EMBL/GenBank/DDBJ databases">
        <authorList>
            <person name="McCartney M.A."/>
            <person name="Auch B."/>
            <person name="Kono T."/>
            <person name="Mallez S."/>
            <person name="Becker A."/>
            <person name="Gohl D.M."/>
            <person name="Silverstein K.A.T."/>
            <person name="Koren S."/>
            <person name="Bechman K.B."/>
            <person name="Herman A."/>
            <person name="Abrahante J.E."/>
            <person name="Garbe J."/>
        </authorList>
    </citation>
    <scope>NUCLEOTIDE SEQUENCE</scope>
    <source>
        <strain evidence="2">Duluth1</strain>
        <tissue evidence="2">Whole animal</tissue>
    </source>
</reference>
<sequence>MTEWDKPPTELLNQGGDHSEDEQEQCVSISRPVSLDDACESIHKLKGVGVAKWK</sequence>
<evidence type="ECO:0000256" key="1">
    <source>
        <dbReference type="SAM" id="MobiDB-lite"/>
    </source>
</evidence>
<organism evidence="2 3">
    <name type="scientific">Dreissena polymorpha</name>
    <name type="common">Zebra mussel</name>
    <name type="synonym">Mytilus polymorpha</name>
    <dbReference type="NCBI Taxonomy" id="45954"/>
    <lineage>
        <taxon>Eukaryota</taxon>
        <taxon>Metazoa</taxon>
        <taxon>Spiralia</taxon>
        <taxon>Lophotrochozoa</taxon>
        <taxon>Mollusca</taxon>
        <taxon>Bivalvia</taxon>
        <taxon>Autobranchia</taxon>
        <taxon>Heteroconchia</taxon>
        <taxon>Euheterodonta</taxon>
        <taxon>Imparidentia</taxon>
        <taxon>Neoheterodontei</taxon>
        <taxon>Myida</taxon>
        <taxon>Dreissenoidea</taxon>
        <taxon>Dreissenidae</taxon>
        <taxon>Dreissena</taxon>
    </lineage>
</organism>
<feature type="region of interest" description="Disordered" evidence="1">
    <location>
        <begin position="1"/>
        <end position="27"/>
    </location>
</feature>
<proteinExistence type="predicted"/>
<dbReference type="EMBL" id="JAIWYP010000003">
    <property type="protein sequence ID" value="KAH3844645.1"/>
    <property type="molecule type" value="Genomic_DNA"/>
</dbReference>
<evidence type="ECO:0000313" key="3">
    <source>
        <dbReference type="Proteomes" id="UP000828390"/>
    </source>
</evidence>
<keyword evidence="3" id="KW-1185">Reference proteome</keyword>
<dbReference type="Proteomes" id="UP000828390">
    <property type="component" value="Unassembled WGS sequence"/>
</dbReference>